<feature type="compositionally biased region" description="Basic and acidic residues" evidence="1">
    <location>
        <begin position="136"/>
        <end position="145"/>
    </location>
</feature>
<evidence type="ECO:0000259" key="3">
    <source>
        <dbReference type="Pfam" id="PF22910"/>
    </source>
</evidence>
<gene>
    <name evidence="4" type="ORF">M6B38_319755</name>
</gene>
<feature type="compositionally biased region" description="Basic and acidic residues" evidence="1">
    <location>
        <begin position="426"/>
        <end position="441"/>
    </location>
</feature>
<dbReference type="InterPro" id="IPR021480">
    <property type="entry name" value="Zinc_ribbon_12"/>
</dbReference>
<keyword evidence="5" id="KW-1185">Reference proteome</keyword>
<feature type="compositionally biased region" description="Polar residues" evidence="1">
    <location>
        <begin position="101"/>
        <end position="113"/>
    </location>
</feature>
<feature type="region of interest" description="Disordered" evidence="1">
    <location>
        <begin position="635"/>
        <end position="656"/>
    </location>
</feature>
<feature type="compositionally biased region" description="Basic and acidic residues" evidence="1">
    <location>
        <begin position="258"/>
        <end position="269"/>
    </location>
</feature>
<organism evidence="4 5">
    <name type="scientific">Iris pallida</name>
    <name type="common">Sweet iris</name>
    <dbReference type="NCBI Taxonomy" id="29817"/>
    <lineage>
        <taxon>Eukaryota</taxon>
        <taxon>Viridiplantae</taxon>
        <taxon>Streptophyta</taxon>
        <taxon>Embryophyta</taxon>
        <taxon>Tracheophyta</taxon>
        <taxon>Spermatophyta</taxon>
        <taxon>Magnoliopsida</taxon>
        <taxon>Liliopsida</taxon>
        <taxon>Asparagales</taxon>
        <taxon>Iridaceae</taxon>
        <taxon>Iridoideae</taxon>
        <taxon>Irideae</taxon>
        <taxon>Iris</taxon>
    </lineage>
</organism>
<dbReference type="EMBL" id="JANAVB010010799">
    <property type="protein sequence ID" value="KAJ6838156.1"/>
    <property type="molecule type" value="Genomic_DNA"/>
</dbReference>
<dbReference type="AlphaFoldDB" id="A0AAX6HAX0"/>
<name>A0AAX6HAX0_IRIPA</name>
<dbReference type="InterPro" id="IPR040244">
    <property type="entry name" value="EDR4-like"/>
</dbReference>
<dbReference type="PANTHER" id="PTHR31105">
    <property type="entry name" value="EXTRA-LARGE G-PROTEIN-LIKE"/>
    <property type="match status" value="1"/>
</dbReference>
<reference evidence="4" key="1">
    <citation type="journal article" date="2023" name="GigaByte">
        <title>Genome assembly of the bearded iris, Iris pallida Lam.</title>
        <authorList>
            <person name="Bruccoleri R.E."/>
            <person name="Oakeley E.J."/>
            <person name="Faust A.M.E."/>
            <person name="Altorfer M."/>
            <person name="Dessus-Babus S."/>
            <person name="Burckhardt D."/>
            <person name="Oertli M."/>
            <person name="Naumann U."/>
            <person name="Petersen F."/>
            <person name="Wong J."/>
        </authorList>
    </citation>
    <scope>NUCLEOTIDE SEQUENCE</scope>
    <source>
        <strain evidence="4">GSM-AAB239-AS_SAM_17_03QT</strain>
    </source>
</reference>
<feature type="domain" description="Probable zinc-ribbon" evidence="2">
    <location>
        <begin position="458"/>
        <end position="501"/>
    </location>
</feature>
<feature type="domain" description="Enhanced disease resistance 4-like N-terminal" evidence="3">
    <location>
        <begin position="7"/>
        <end position="40"/>
    </location>
</feature>
<dbReference type="Proteomes" id="UP001140949">
    <property type="component" value="Unassembled WGS sequence"/>
</dbReference>
<feature type="region of interest" description="Disordered" evidence="1">
    <location>
        <begin position="98"/>
        <end position="239"/>
    </location>
</feature>
<proteinExistence type="predicted"/>
<dbReference type="Pfam" id="PF11331">
    <property type="entry name" value="Zn_ribbon_12"/>
    <property type="match status" value="1"/>
</dbReference>
<accession>A0AAX6HAX0</accession>
<feature type="compositionally biased region" description="Basic and acidic residues" evidence="1">
    <location>
        <begin position="191"/>
        <end position="201"/>
    </location>
</feature>
<feature type="region of interest" description="Disordered" evidence="1">
    <location>
        <begin position="420"/>
        <end position="453"/>
    </location>
</feature>
<evidence type="ECO:0000259" key="2">
    <source>
        <dbReference type="Pfam" id="PF11331"/>
    </source>
</evidence>
<dbReference type="GO" id="GO:1900150">
    <property type="term" value="P:regulation of defense response to fungus"/>
    <property type="evidence" value="ECO:0007669"/>
    <property type="project" value="InterPro"/>
</dbReference>
<protein>
    <submittedName>
        <fullName evidence="4">Protein ENHANCED DISEASE RESISTANCE 4-like</fullName>
    </submittedName>
</protein>
<feature type="compositionally biased region" description="Basic and acidic residues" evidence="1">
    <location>
        <begin position="162"/>
        <end position="172"/>
    </location>
</feature>
<feature type="compositionally biased region" description="Low complexity" evidence="1">
    <location>
        <begin position="293"/>
        <end position="304"/>
    </location>
</feature>
<dbReference type="Pfam" id="PF22910">
    <property type="entry name" value="EDR4-like_1st"/>
    <property type="match status" value="1"/>
</dbReference>
<evidence type="ECO:0000256" key="1">
    <source>
        <dbReference type="SAM" id="MobiDB-lite"/>
    </source>
</evidence>
<evidence type="ECO:0000313" key="5">
    <source>
        <dbReference type="Proteomes" id="UP001140949"/>
    </source>
</evidence>
<sequence>MEEERAKVRVVRCPKCDKLLPELANFSVYRCGGCNATLQAKKQVPTSEASSDKSNGEVVKYLENVEGSSENKGVVVSDASSEVNLKVDRVDFRKEEKKLNLNESPDSDSSLMATSEYRDSPKELNTSRLDALPMKSETESRESKYRRSSKAPLDVPATDVEDSVKSKVEVQEAQKPFDSTNEYPKFQPRQARRDEDRERTSAFRRPVPYPDEGTSNYHQNTSKKRNLDNANSAELPDQDRAELLRKLDELREQLRRSCEVAEKTKERAPANRTPFSSNPRGRTGHGNWFPEGSSSLNRASSRHSPYMNAHSMDISNLYPAVHPQNGIPGYGEVFAPHSLGRAPFHPAGQYPHRPMNNSYLYGQFDPDPLVSYHHDGFYHQPACSCLHCYNSHWPTIYGNQRAQYPVNNHGFYPVDGPSAFGPQSYNRREPNVPSHSHEPRTRQRATNAKEGSSCRPVAGAAPFIACYSCSELLQLPEGFSGMGKSKHKLQCGSCSQLISFEFDGRRFIPAPTANITSENVNDCKEDMNGHPVNSYSGDFDSPGYEVHSADDKLVLPSFPVSSNEMIDKEYGFHLSESEKMEGISSSPSISEDVDSPDRLIRQKDVPSSTEFPLEAEGISRVSSLPLREHFGYPLSNQIIDGPGNGSSSRRSEQEKVLSVNGIFKQNSVKEIPVATEMDLPDDEYPDVDLSQDPWEISNDENQPRAKNNKSAESFFAGLIKKSFIKDFSRSNQSAESGKCKVSVNRHPISDRLVKKAEKLAGPVHPGDYWYDYRAGFWGVIGHACLGIIPPFIEEFNYPMPKNCSGGNTGVLVNGRELHQKDLSLLASRGLPAAEGHSYIIEISGKVWDEASGEELDSLGKLAPTIEKVKHGFGMRVPRLIA</sequence>
<dbReference type="PANTHER" id="PTHR31105:SF42">
    <property type="entry name" value="OS02G0258300 PROTEIN"/>
    <property type="match status" value="1"/>
</dbReference>
<dbReference type="InterPro" id="IPR055126">
    <property type="entry name" value="EDR4-like_N"/>
</dbReference>
<reference evidence="4" key="2">
    <citation type="submission" date="2023-04" db="EMBL/GenBank/DDBJ databases">
        <authorList>
            <person name="Bruccoleri R.E."/>
            <person name="Oakeley E.J."/>
            <person name="Faust A.-M."/>
            <person name="Dessus-Babus S."/>
            <person name="Altorfer M."/>
            <person name="Burckhardt D."/>
            <person name="Oertli M."/>
            <person name="Naumann U."/>
            <person name="Petersen F."/>
            <person name="Wong J."/>
        </authorList>
    </citation>
    <scope>NUCLEOTIDE SEQUENCE</scope>
    <source>
        <strain evidence="4">GSM-AAB239-AS_SAM_17_03QT</strain>
        <tissue evidence="4">Leaf</tissue>
    </source>
</reference>
<comment type="caution">
    <text evidence="4">The sequence shown here is derived from an EMBL/GenBank/DDBJ whole genome shotgun (WGS) entry which is preliminary data.</text>
</comment>
<feature type="region of interest" description="Disordered" evidence="1">
    <location>
        <begin position="258"/>
        <end position="304"/>
    </location>
</feature>
<evidence type="ECO:0000313" key="4">
    <source>
        <dbReference type="EMBL" id="KAJ6838156.1"/>
    </source>
</evidence>